<dbReference type="SUPFAM" id="SSF57997">
    <property type="entry name" value="Tropomyosin"/>
    <property type="match status" value="1"/>
</dbReference>
<feature type="transmembrane region" description="Helical" evidence="2">
    <location>
        <begin position="172"/>
        <end position="191"/>
    </location>
</feature>
<accession>A0ABR5TFK2</accession>
<gene>
    <name evidence="3" type="ORF">WS72_13450</name>
</gene>
<sequence>MSRLDQEFGQSGAQTWSSIHRILGVNSIEDIHLEQYNPTEAILQQLFEIAQLRSSLANRGDGADESVPIVQEALTTLTERNGRLVTELDQQRRAYGELEQRFKKQADAMQSLRASTATAEGKANRWMDSLLKAADRVEELQKEIANQETRVANLTASLAVAEERAGSAKLNFRAIAVALFFATACGAVLWYKAHSSEKALAQLQSQSKQCMFAGKPYAIGSIIDNPSAPDVECVLSEHGKSPEWRTIKQTRTNRR</sequence>
<comment type="caution">
    <text evidence="3">The sequence shown here is derived from an EMBL/GenBank/DDBJ whole genome shotgun (WGS) entry which is preliminary data.</text>
</comment>
<dbReference type="EMBL" id="LNJQ01000001">
    <property type="protein sequence ID" value="KWZ43762.1"/>
    <property type="molecule type" value="Genomic_DNA"/>
</dbReference>
<evidence type="ECO:0000256" key="1">
    <source>
        <dbReference type="SAM" id="Coils"/>
    </source>
</evidence>
<keyword evidence="2" id="KW-1133">Transmembrane helix</keyword>
<dbReference type="Proteomes" id="UP000070255">
    <property type="component" value="Unassembled WGS sequence"/>
</dbReference>
<evidence type="ECO:0000256" key="2">
    <source>
        <dbReference type="SAM" id="Phobius"/>
    </source>
</evidence>
<organism evidence="3 4">
    <name type="scientific">Burkholderia savannae</name>
    <dbReference type="NCBI Taxonomy" id="1637837"/>
    <lineage>
        <taxon>Bacteria</taxon>
        <taxon>Pseudomonadati</taxon>
        <taxon>Pseudomonadota</taxon>
        <taxon>Betaproteobacteria</taxon>
        <taxon>Burkholderiales</taxon>
        <taxon>Burkholderiaceae</taxon>
        <taxon>Burkholderia</taxon>
        <taxon>pseudomallei group</taxon>
    </lineage>
</organism>
<reference evidence="3 4" key="1">
    <citation type="submission" date="2015-11" db="EMBL/GenBank/DDBJ databases">
        <authorList>
            <person name="Sahl J."/>
            <person name="Wagner D."/>
            <person name="Keim P."/>
        </authorList>
    </citation>
    <scope>NUCLEOTIDE SEQUENCE [LARGE SCALE GENOMIC DNA]</scope>
    <source>
        <strain evidence="3 4">BDU18</strain>
    </source>
</reference>
<keyword evidence="2" id="KW-0472">Membrane</keyword>
<keyword evidence="2" id="KW-0812">Transmembrane</keyword>
<keyword evidence="1" id="KW-0175">Coiled coil</keyword>
<proteinExistence type="predicted"/>
<keyword evidence="4" id="KW-1185">Reference proteome</keyword>
<protein>
    <submittedName>
        <fullName evidence="3">Uncharacterized protein</fullName>
    </submittedName>
</protein>
<feature type="coiled-coil region" evidence="1">
    <location>
        <begin position="81"/>
        <end position="164"/>
    </location>
</feature>
<name>A0ABR5TFK2_9BURK</name>
<evidence type="ECO:0000313" key="3">
    <source>
        <dbReference type="EMBL" id="KWZ43762.1"/>
    </source>
</evidence>
<evidence type="ECO:0000313" key="4">
    <source>
        <dbReference type="Proteomes" id="UP000070255"/>
    </source>
</evidence>